<reference evidence="3" key="2">
    <citation type="submission" date="2015-03" db="UniProtKB">
        <authorList>
            <consortium name="EnsemblPlants"/>
        </authorList>
    </citation>
    <scope>IDENTIFICATION</scope>
</reference>
<dbReference type="Proteomes" id="UP000026960">
    <property type="component" value="Chromosome 2"/>
</dbReference>
<evidence type="ECO:0000256" key="1">
    <source>
        <dbReference type="SAM" id="MobiDB-lite"/>
    </source>
</evidence>
<feature type="compositionally biased region" description="Basic and acidic residues" evidence="1">
    <location>
        <begin position="118"/>
        <end position="138"/>
    </location>
</feature>
<evidence type="ECO:0000256" key="2">
    <source>
        <dbReference type="SAM" id="SignalP"/>
    </source>
</evidence>
<evidence type="ECO:0000313" key="3">
    <source>
        <dbReference type="EnsemblPlants" id="OBART02G21570.1"/>
    </source>
</evidence>
<name>A0A0D3F6S2_9ORYZ</name>
<dbReference type="Gramene" id="OBART02G21570.1">
    <property type="protein sequence ID" value="OBART02G21570.1"/>
    <property type="gene ID" value="OBART02G21570"/>
</dbReference>
<organism evidence="3">
    <name type="scientific">Oryza barthii</name>
    <dbReference type="NCBI Taxonomy" id="65489"/>
    <lineage>
        <taxon>Eukaryota</taxon>
        <taxon>Viridiplantae</taxon>
        <taxon>Streptophyta</taxon>
        <taxon>Embryophyta</taxon>
        <taxon>Tracheophyta</taxon>
        <taxon>Spermatophyta</taxon>
        <taxon>Magnoliopsida</taxon>
        <taxon>Liliopsida</taxon>
        <taxon>Poales</taxon>
        <taxon>Poaceae</taxon>
        <taxon>BOP clade</taxon>
        <taxon>Oryzoideae</taxon>
        <taxon>Oryzeae</taxon>
        <taxon>Oryzinae</taxon>
        <taxon>Oryza</taxon>
    </lineage>
</organism>
<sequence length="207" mass="22153">MGLKLGSSALLLYLALTEAWPCHRVTGDPTDVLLVEQDRSSSPNFTIWRFLKTYFKFGPSRKLSPDLDPGLSARCDGAEIKRLIGTEVLTAVSFDVPASADMGNLSARCISAEVGHSSAREEREGRVPPLLSREERGGRRSGLGPARPRGIRRDLSASLVGAKVAKVSADAVGADIYHVGRLAPPFGDSRQDLSADAVGAELGVQIW</sequence>
<feature type="region of interest" description="Disordered" evidence="1">
    <location>
        <begin position="116"/>
        <end position="149"/>
    </location>
</feature>
<proteinExistence type="predicted"/>
<keyword evidence="4" id="KW-1185">Reference proteome</keyword>
<feature type="chain" id="PRO_5002261905" evidence="2">
    <location>
        <begin position="20"/>
        <end position="207"/>
    </location>
</feature>
<dbReference type="HOGENOM" id="CLU_1328149_0_0_1"/>
<evidence type="ECO:0000313" key="4">
    <source>
        <dbReference type="Proteomes" id="UP000026960"/>
    </source>
</evidence>
<keyword evidence="2" id="KW-0732">Signal</keyword>
<protein>
    <submittedName>
        <fullName evidence="3">Uncharacterized protein</fullName>
    </submittedName>
</protein>
<dbReference type="AlphaFoldDB" id="A0A0D3F6S2"/>
<reference evidence="3" key="1">
    <citation type="journal article" date="2009" name="Rice">
        <title>De Novo Next Generation Sequencing of Plant Genomes.</title>
        <authorList>
            <person name="Rounsley S."/>
            <person name="Marri P.R."/>
            <person name="Yu Y."/>
            <person name="He R."/>
            <person name="Sisneros N."/>
            <person name="Goicoechea J.L."/>
            <person name="Lee S.J."/>
            <person name="Angelova A."/>
            <person name="Kudrna D."/>
            <person name="Luo M."/>
            <person name="Affourtit J."/>
            <person name="Desany B."/>
            <person name="Knight J."/>
            <person name="Niazi F."/>
            <person name="Egholm M."/>
            <person name="Wing R.A."/>
        </authorList>
    </citation>
    <scope>NUCLEOTIDE SEQUENCE [LARGE SCALE GENOMIC DNA]</scope>
    <source>
        <strain evidence="3">cv. IRGC 105608</strain>
    </source>
</reference>
<dbReference type="PaxDb" id="65489-OBART02G21570.1"/>
<feature type="signal peptide" evidence="2">
    <location>
        <begin position="1"/>
        <end position="19"/>
    </location>
</feature>
<accession>A0A0D3F6S2</accession>
<dbReference type="EnsemblPlants" id="OBART02G21570.1">
    <property type="protein sequence ID" value="OBART02G21570.1"/>
    <property type="gene ID" value="OBART02G21570"/>
</dbReference>